<dbReference type="GO" id="GO:0006950">
    <property type="term" value="P:response to stress"/>
    <property type="evidence" value="ECO:0007669"/>
    <property type="project" value="TreeGrafter"/>
</dbReference>
<dbReference type="InterPro" id="IPR000835">
    <property type="entry name" value="HTH_MarR-typ"/>
</dbReference>
<dbReference type="SUPFAM" id="SSF46785">
    <property type="entry name" value="Winged helix' DNA-binding domain"/>
    <property type="match status" value="1"/>
</dbReference>
<dbReference type="Gene3D" id="1.10.10.10">
    <property type="entry name" value="Winged helix-like DNA-binding domain superfamily/Winged helix DNA-binding domain"/>
    <property type="match status" value="1"/>
</dbReference>
<dbReference type="PANTHER" id="PTHR33164">
    <property type="entry name" value="TRANSCRIPTIONAL REGULATOR, MARR FAMILY"/>
    <property type="match status" value="1"/>
</dbReference>
<dbReference type="AlphaFoldDB" id="A0A7L9QCF3"/>
<organism evidence="5">
    <name type="scientific">uncultured organism</name>
    <dbReference type="NCBI Taxonomy" id="155900"/>
    <lineage>
        <taxon>unclassified sequences</taxon>
        <taxon>environmental samples</taxon>
    </lineage>
</organism>
<protein>
    <submittedName>
        <fullName evidence="5">Transcriptional regulator HosA</fullName>
    </submittedName>
</protein>
<accession>A0A7L9QCF3</accession>
<dbReference type="InterPro" id="IPR039422">
    <property type="entry name" value="MarR/SlyA-like"/>
</dbReference>
<dbReference type="PROSITE" id="PS50995">
    <property type="entry name" value="HTH_MARR_2"/>
    <property type="match status" value="1"/>
</dbReference>
<evidence type="ECO:0000256" key="3">
    <source>
        <dbReference type="ARBA" id="ARBA00023163"/>
    </source>
</evidence>
<evidence type="ECO:0000313" key="5">
    <source>
        <dbReference type="EMBL" id="QOL00274.1"/>
    </source>
</evidence>
<name>A0A7L9QCF3_9ZZZZ</name>
<feature type="domain" description="HTH marR-type" evidence="4">
    <location>
        <begin position="15"/>
        <end position="147"/>
    </location>
</feature>
<reference evidence="5" key="1">
    <citation type="submission" date="2020-09" db="EMBL/GenBank/DDBJ databases">
        <title>A new high-throughput screening method to detect antimicrobial volatiles from metagenomic clone libraries.</title>
        <authorList>
            <person name="Stocker F."/>
            <person name="Obermeier M."/>
            <person name="Resch K."/>
            <person name="Berg G."/>
            <person name="Mueller Bogota C.A."/>
        </authorList>
    </citation>
    <scope>NUCLEOTIDE SEQUENCE</scope>
</reference>
<dbReference type="GO" id="GO:0003677">
    <property type="term" value="F:DNA binding"/>
    <property type="evidence" value="ECO:0007669"/>
    <property type="project" value="UniProtKB-KW"/>
</dbReference>
<dbReference type="PANTHER" id="PTHR33164:SF64">
    <property type="entry name" value="TRANSCRIPTIONAL REGULATOR SLYA"/>
    <property type="match status" value="1"/>
</dbReference>
<sequence>MITKPTPAGGRLRESRRFGFLLKDVTRLYVQRFEQHAAALGLTIAQCKALMRLADGEGVSQARLAELTDLDPMTLVRILDRMESEGWLERRRDPRDRRVRCLYLTGEAKPLLDDIRHLIDVTWEEAFAGMPKPKSELMMELLDTVRGNFIALDPLAAGAASVARRNGGGRTAARAGEKS</sequence>
<dbReference type="InterPro" id="IPR036388">
    <property type="entry name" value="WH-like_DNA-bd_sf"/>
</dbReference>
<keyword evidence="3" id="KW-0804">Transcription</keyword>
<evidence type="ECO:0000256" key="2">
    <source>
        <dbReference type="ARBA" id="ARBA00023125"/>
    </source>
</evidence>
<dbReference type="Pfam" id="PF01047">
    <property type="entry name" value="MarR"/>
    <property type="match status" value="1"/>
</dbReference>
<dbReference type="PRINTS" id="PR00598">
    <property type="entry name" value="HTHMARR"/>
</dbReference>
<dbReference type="EMBL" id="MW000465">
    <property type="protein sequence ID" value="QOL00274.1"/>
    <property type="molecule type" value="Genomic_DNA"/>
</dbReference>
<proteinExistence type="predicted"/>
<keyword evidence="1" id="KW-0805">Transcription regulation</keyword>
<dbReference type="InterPro" id="IPR036390">
    <property type="entry name" value="WH_DNA-bd_sf"/>
</dbReference>
<dbReference type="SMART" id="SM00347">
    <property type="entry name" value="HTH_MARR"/>
    <property type="match status" value="1"/>
</dbReference>
<dbReference type="GO" id="GO:0003700">
    <property type="term" value="F:DNA-binding transcription factor activity"/>
    <property type="evidence" value="ECO:0007669"/>
    <property type="project" value="InterPro"/>
</dbReference>
<dbReference type="PROSITE" id="PS01117">
    <property type="entry name" value="HTH_MARR_1"/>
    <property type="match status" value="1"/>
</dbReference>
<dbReference type="InterPro" id="IPR023187">
    <property type="entry name" value="Tscrpt_reg_MarR-type_CS"/>
</dbReference>
<evidence type="ECO:0000256" key="1">
    <source>
        <dbReference type="ARBA" id="ARBA00023015"/>
    </source>
</evidence>
<keyword evidence="2" id="KW-0238">DNA-binding</keyword>
<evidence type="ECO:0000259" key="4">
    <source>
        <dbReference type="PROSITE" id="PS50995"/>
    </source>
</evidence>
<gene>
    <name evidence="5" type="primary">hosA</name>
</gene>